<protein>
    <recommendedName>
        <fullName evidence="4 10">Nicotinate-nucleotide--dimethylbenzimidazole phosphoribosyltransferase</fullName>
        <shortName evidence="10">NN:DBI PRT</shortName>
        <ecNumber evidence="3 10">2.4.2.21</ecNumber>
    </recommendedName>
    <alternativeName>
        <fullName evidence="8 10">N(1)-alpha-phosphoribosyltransferase</fullName>
    </alternativeName>
</protein>
<evidence type="ECO:0000313" key="11">
    <source>
        <dbReference type="EMBL" id="MBB1059159.1"/>
    </source>
</evidence>
<accession>A0A7W3Y4P8</accession>
<dbReference type="HAMAP" id="MF_00230">
    <property type="entry name" value="CobT"/>
    <property type="match status" value="1"/>
</dbReference>
<organism evidence="11 12">
    <name type="scientific">Marilutibacter spongiae</name>
    <dbReference type="NCBI Taxonomy" id="2025720"/>
    <lineage>
        <taxon>Bacteria</taxon>
        <taxon>Pseudomonadati</taxon>
        <taxon>Pseudomonadota</taxon>
        <taxon>Gammaproteobacteria</taxon>
        <taxon>Lysobacterales</taxon>
        <taxon>Lysobacteraceae</taxon>
        <taxon>Marilutibacter</taxon>
    </lineage>
</organism>
<dbReference type="AlphaFoldDB" id="A0A7W3Y4P8"/>
<dbReference type="InterPro" id="IPR036087">
    <property type="entry name" value="Nict_dMeBzImd_PRibTrfase_sf"/>
</dbReference>
<dbReference type="SUPFAM" id="SSF52733">
    <property type="entry name" value="Nicotinate mononucleotide:5,6-dimethylbenzimidazole phosphoribosyltransferase (CobT)"/>
    <property type="match status" value="1"/>
</dbReference>
<dbReference type="NCBIfam" id="NF000996">
    <property type="entry name" value="PRK00105.1"/>
    <property type="match status" value="1"/>
</dbReference>
<dbReference type="UniPathway" id="UPA00061">
    <property type="reaction ID" value="UER00516"/>
</dbReference>
<evidence type="ECO:0000256" key="6">
    <source>
        <dbReference type="ARBA" id="ARBA00022676"/>
    </source>
</evidence>
<dbReference type="EC" id="2.4.2.21" evidence="3 10"/>
<feature type="active site" description="Proton acceptor" evidence="10">
    <location>
        <position position="317"/>
    </location>
</feature>
<dbReference type="RefSeq" id="WP_182684810.1">
    <property type="nucleotide sequence ID" value="NZ_JACHTF010000001.1"/>
</dbReference>
<dbReference type="EMBL" id="JACHTF010000001">
    <property type="protein sequence ID" value="MBB1059159.1"/>
    <property type="molecule type" value="Genomic_DNA"/>
</dbReference>
<dbReference type="CDD" id="cd02439">
    <property type="entry name" value="DMB-PRT_CobT"/>
    <property type="match status" value="1"/>
</dbReference>
<comment type="caution">
    <text evidence="11">The sequence shown here is derived from an EMBL/GenBank/DDBJ whole genome shotgun (WGS) entry which is preliminary data.</text>
</comment>
<comment type="pathway">
    <text evidence="1 10">Nucleoside biosynthesis; alpha-ribazole biosynthesis; alpha-ribazole from 5,6-dimethylbenzimidazole: step 1/2.</text>
</comment>
<dbReference type="Gene3D" id="1.10.1610.10">
    <property type="match status" value="1"/>
</dbReference>
<dbReference type="InterPro" id="IPR017846">
    <property type="entry name" value="Nict_dMeBzImd_PRibTrfase_bact"/>
</dbReference>
<evidence type="ECO:0000256" key="3">
    <source>
        <dbReference type="ARBA" id="ARBA00011991"/>
    </source>
</evidence>
<sequence length="349" mass="35300">MSDTFDPTLPAARVDTGAAEAARLRQSRLTKPPGSLGRLEDAAIALAGLQGNPLPALKRVWISVFAADHGVAAEGVSAFPQAVTGEMVRNFAGGGAAISVLARQLGATLDVVHLGSVNDPGAIDGVRRAWIAPATANFCEGPAMSDQQLREALEAGAASVALAHADGADLFIGGEMGIANTTSATALACALLDAAPADLAGAGTGLDATGIRHKIAVVERGLHRHAGADSALERLRCLGGFEIAALAGACIAAAQVGLPVLVDGFIGTAAALAAVQAHPGTRDWLLFSHRSRERGHARLLDALQARPLLDLDMRLGEASGAAAAVPLLRLACALHADMATFEQAGVSAA</sequence>
<dbReference type="Proteomes" id="UP000523196">
    <property type="component" value="Unassembled WGS sequence"/>
</dbReference>
<keyword evidence="12" id="KW-1185">Reference proteome</keyword>
<dbReference type="GO" id="GO:0009236">
    <property type="term" value="P:cobalamin biosynthetic process"/>
    <property type="evidence" value="ECO:0007669"/>
    <property type="project" value="UniProtKB-UniRule"/>
</dbReference>
<evidence type="ECO:0000256" key="7">
    <source>
        <dbReference type="ARBA" id="ARBA00022679"/>
    </source>
</evidence>
<proteinExistence type="inferred from homology"/>
<evidence type="ECO:0000256" key="2">
    <source>
        <dbReference type="ARBA" id="ARBA00007110"/>
    </source>
</evidence>
<comment type="catalytic activity">
    <reaction evidence="9 10">
        <text>5,6-dimethylbenzimidazole + nicotinate beta-D-ribonucleotide = alpha-ribazole 5'-phosphate + nicotinate + H(+)</text>
        <dbReference type="Rhea" id="RHEA:11196"/>
        <dbReference type="ChEBI" id="CHEBI:15378"/>
        <dbReference type="ChEBI" id="CHEBI:15890"/>
        <dbReference type="ChEBI" id="CHEBI:32544"/>
        <dbReference type="ChEBI" id="CHEBI:57502"/>
        <dbReference type="ChEBI" id="CHEBI:57918"/>
        <dbReference type="EC" id="2.4.2.21"/>
    </reaction>
</comment>
<dbReference type="GO" id="GO:0008939">
    <property type="term" value="F:nicotinate-nucleotide-dimethylbenzimidazole phosphoribosyltransferase activity"/>
    <property type="evidence" value="ECO:0007669"/>
    <property type="project" value="UniProtKB-UniRule"/>
</dbReference>
<dbReference type="InterPro" id="IPR003200">
    <property type="entry name" value="Nict_dMeBzImd_PRibTrfase"/>
</dbReference>
<keyword evidence="7 10" id="KW-0808">Transferase</keyword>
<evidence type="ECO:0000256" key="4">
    <source>
        <dbReference type="ARBA" id="ARBA00015486"/>
    </source>
</evidence>
<dbReference type="InterPro" id="IPR023195">
    <property type="entry name" value="Nict_dMeBzImd_PRibTrfase_N"/>
</dbReference>
<evidence type="ECO:0000256" key="8">
    <source>
        <dbReference type="ARBA" id="ARBA00030686"/>
    </source>
</evidence>
<keyword evidence="6 10" id="KW-0328">Glycosyltransferase</keyword>
<dbReference type="NCBIfam" id="TIGR03160">
    <property type="entry name" value="cobT_DBIPRT"/>
    <property type="match status" value="1"/>
</dbReference>
<dbReference type="PANTHER" id="PTHR43463">
    <property type="entry name" value="NICOTINATE-NUCLEOTIDE--DIMETHYLBENZIMIDAZOLE PHOSPHORIBOSYLTRANSFERASE"/>
    <property type="match status" value="1"/>
</dbReference>
<dbReference type="Pfam" id="PF02277">
    <property type="entry name" value="DBI_PRT"/>
    <property type="match status" value="1"/>
</dbReference>
<evidence type="ECO:0000256" key="1">
    <source>
        <dbReference type="ARBA" id="ARBA00005049"/>
    </source>
</evidence>
<reference evidence="11 12" key="1">
    <citation type="submission" date="2020-08" db="EMBL/GenBank/DDBJ databases">
        <authorList>
            <person name="Xu S."/>
            <person name="Li A."/>
        </authorList>
    </citation>
    <scope>NUCLEOTIDE SEQUENCE [LARGE SCALE GENOMIC DNA]</scope>
    <source>
        <strain evidence="11 12">119BY6-57</strain>
    </source>
</reference>
<comment type="similarity">
    <text evidence="2 10">Belongs to the CobT family.</text>
</comment>
<dbReference type="Gene3D" id="3.40.50.10210">
    <property type="match status" value="1"/>
</dbReference>
<evidence type="ECO:0000256" key="10">
    <source>
        <dbReference type="HAMAP-Rule" id="MF_00230"/>
    </source>
</evidence>
<gene>
    <name evidence="10 11" type="primary">cobT</name>
    <name evidence="11" type="ORF">H4F98_01065</name>
</gene>
<evidence type="ECO:0000256" key="9">
    <source>
        <dbReference type="ARBA" id="ARBA00047340"/>
    </source>
</evidence>
<keyword evidence="5 10" id="KW-0169">Cobalamin biosynthesis</keyword>
<comment type="function">
    <text evidence="10">Catalyzes the synthesis of alpha-ribazole-5'-phosphate from nicotinate mononucleotide (NAMN) and 5,6-dimethylbenzimidazole (DMB).</text>
</comment>
<name>A0A7W3Y4P8_9GAMM</name>
<evidence type="ECO:0000313" key="12">
    <source>
        <dbReference type="Proteomes" id="UP000523196"/>
    </source>
</evidence>
<dbReference type="FunFam" id="3.40.50.10210:FF:000001">
    <property type="entry name" value="Nicotinate-nucleotide--dimethylbenzimidazole phosphoribosyltransferase"/>
    <property type="match status" value="1"/>
</dbReference>
<dbReference type="PANTHER" id="PTHR43463:SF1">
    <property type="entry name" value="NICOTINATE-NUCLEOTIDE--DIMETHYLBENZIMIDAZOLE PHOSPHORIBOSYLTRANSFERASE"/>
    <property type="match status" value="1"/>
</dbReference>
<evidence type="ECO:0000256" key="5">
    <source>
        <dbReference type="ARBA" id="ARBA00022573"/>
    </source>
</evidence>